<feature type="transmembrane region" description="Helical" evidence="1">
    <location>
        <begin position="49"/>
        <end position="70"/>
    </location>
</feature>
<dbReference type="Pfam" id="PF03703">
    <property type="entry name" value="bPH_2"/>
    <property type="match status" value="1"/>
</dbReference>
<evidence type="ECO:0000256" key="1">
    <source>
        <dbReference type="SAM" id="Phobius"/>
    </source>
</evidence>
<dbReference type="PANTHER" id="PTHR34473">
    <property type="entry name" value="UPF0699 TRANSMEMBRANE PROTEIN YDBS"/>
    <property type="match status" value="1"/>
</dbReference>
<organism evidence="3 4">
    <name type="scientific">Bacillus thermozeamaize</name>
    <dbReference type="NCBI Taxonomy" id="230954"/>
    <lineage>
        <taxon>Bacteria</taxon>
        <taxon>Bacillati</taxon>
        <taxon>Bacillota</taxon>
        <taxon>Bacilli</taxon>
        <taxon>Bacillales</taxon>
        <taxon>Bacillaceae</taxon>
        <taxon>Bacillus</taxon>
    </lineage>
</organism>
<protein>
    <recommendedName>
        <fullName evidence="2">YdbS-like PH domain-containing protein</fullName>
    </recommendedName>
</protein>
<reference evidence="4" key="1">
    <citation type="submission" date="2016-06" db="EMBL/GenBank/DDBJ databases">
        <authorList>
            <person name="Nascimento L."/>
            <person name="Pereira R.V."/>
            <person name="Martins L.F."/>
            <person name="Quaggio R.B."/>
            <person name="Silva A.M."/>
            <person name="Setubal J.C."/>
        </authorList>
    </citation>
    <scope>NUCLEOTIDE SEQUENCE [LARGE SCALE GENOMIC DNA]</scope>
</reference>
<dbReference type="Proteomes" id="UP000196475">
    <property type="component" value="Unassembled WGS sequence"/>
</dbReference>
<comment type="caution">
    <text evidence="3">The sequence shown here is derived from an EMBL/GenBank/DDBJ whole genome shotgun (WGS) entry which is preliminary data.</text>
</comment>
<evidence type="ECO:0000313" key="3">
    <source>
        <dbReference type="EMBL" id="OUM90907.1"/>
    </source>
</evidence>
<dbReference type="EMBL" id="LZRT01000009">
    <property type="protein sequence ID" value="OUM90907.1"/>
    <property type="molecule type" value="Genomic_DNA"/>
</dbReference>
<sequence>MVRDPRERIHPKALTVWRLSGAIAVAALAVLLAAAAFVAEHVLFYQVPLYLYLPVLFLLIVLGVLFIFALPSIRWRRWRYEVREKEIEIQHGIWIIKRTLIPMARVQHVDTRQGPLLRAFGLASVDISTAAGAHEIPALGLDAADELRNRIAELAGVADDI</sequence>
<dbReference type="InterPro" id="IPR005182">
    <property type="entry name" value="YdbS-like_PH"/>
</dbReference>
<feature type="domain" description="YdbS-like PH" evidence="2">
    <location>
        <begin position="75"/>
        <end position="151"/>
    </location>
</feature>
<gene>
    <name evidence="3" type="ORF">BAA01_00305</name>
</gene>
<keyword evidence="1" id="KW-1133">Transmembrane helix</keyword>
<feature type="transmembrane region" description="Helical" evidence="1">
    <location>
        <begin position="21"/>
        <end position="43"/>
    </location>
</feature>
<keyword evidence="1" id="KW-0812">Transmembrane</keyword>
<keyword evidence="1" id="KW-0472">Membrane</keyword>
<dbReference type="AlphaFoldDB" id="A0A1Y3PXJ6"/>
<name>A0A1Y3PXJ6_9BACI</name>
<dbReference type="PANTHER" id="PTHR34473:SF2">
    <property type="entry name" value="UPF0699 TRANSMEMBRANE PROTEIN YDBT"/>
    <property type="match status" value="1"/>
</dbReference>
<proteinExistence type="predicted"/>
<evidence type="ECO:0000259" key="2">
    <source>
        <dbReference type="Pfam" id="PF03703"/>
    </source>
</evidence>
<evidence type="ECO:0000313" key="4">
    <source>
        <dbReference type="Proteomes" id="UP000196475"/>
    </source>
</evidence>
<accession>A0A1Y3PXJ6</accession>